<name>A0A8T0G8S1_CERPU</name>
<reference evidence="2" key="1">
    <citation type="submission" date="2020-06" db="EMBL/GenBank/DDBJ databases">
        <title>WGS assembly of Ceratodon purpureus strain R40.</title>
        <authorList>
            <person name="Carey S.B."/>
            <person name="Jenkins J."/>
            <person name="Shu S."/>
            <person name="Lovell J.T."/>
            <person name="Sreedasyam A."/>
            <person name="Maumus F."/>
            <person name="Tiley G.P."/>
            <person name="Fernandez-Pozo N."/>
            <person name="Barry K."/>
            <person name="Chen C."/>
            <person name="Wang M."/>
            <person name="Lipzen A."/>
            <person name="Daum C."/>
            <person name="Saski C.A."/>
            <person name="Payton A.C."/>
            <person name="Mcbreen J.C."/>
            <person name="Conrad R.E."/>
            <person name="Kollar L.M."/>
            <person name="Olsson S."/>
            <person name="Huttunen S."/>
            <person name="Landis J.B."/>
            <person name="Wickett N.J."/>
            <person name="Johnson M.G."/>
            <person name="Rensing S.A."/>
            <person name="Grimwood J."/>
            <person name="Schmutz J."/>
            <person name="Mcdaniel S.F."/>
        </authorList>
    </citation>
    <scope>NUCLEOTIDE SEQUENCE</scope>
    <source>
        <strain evidence="2">R40</strain>
    </source>
</reference>
<proteinExistence type="predicted"/>
<feature type="compositionally biased region" description="Basic and acidic residues" evidence="1">
    <location>
        <begin position="336"/>
        <end position="354"/>
    </location>
</feature>
<organism evidence="2 3">
    <name type="scientific">Ceratodon purpureus</name>
    <name type="common">Fire moss</name>
    <name type="synonym">Dicranum purpureum</name>
    <dbReference type="NCBI Taxonomy" id="3225"/>
    <lineage>
        <taxon>Eukaryota</taxon>
        <taxon>Viridiplantae</taxon>
        <taxon>Streptophyta</taxon>
        <taxon>Embryophyta</taxon>
        <taxon>Bryophyta</taxon>
        <taxon>Bryophytina</taxon>
        <taxon>Bryopsida</taxon>
        <taxon>Dicranidae</taxon>
        <taxon>Pseudoditrichales</taxon>
        <taxon>Ditrichaceae</taxon>
        <taxon>Ceratodon</taxon>
    </lineage>
</organism>
<evidence type="ECO:0000313" key="2">
    <source>
        <dbReference type="EMBL" id="KAG0554429.1"/>
    </source>
</evidence>
<gene>
    <name evidence="2" type="ORF">KC19_12G091000</name>
</gene>
<dbReference type="PANTHER" id="PTHR33621:SF2">
    <property type="entry name" value="RIBOSOMAL L1 DOMAIN-CONTAINING PROTEIN"/>
    <property type="match status" value="1"/>
</dbReference>
<comment type="caution">
    <text evidence="2">The sequence shown here is derived from an EMBL/GenBank/DDBJ whole genome shotgun (WGS) entry which is preliminary data.</text>
</comment>
<evidence type="ECO:0000256" key="1">
    <source>
        <dbReference type="SAM" id="MobiDB-lite"/>
    </source>
</evidence>
<keyword evidence="3" id="KW-1185">Reference proteome</keyword>
<dbReference type="EMBL" id="CM026433">
    <property type="protein sequence ID" value="KAG0554429.1"/>
    <property type="molecule type" value="Genomic_DNA"/>
</dbReference>
<feature type="region of interest" description="Disordered" evidence="1">
    <location>
        <begin position="336"/>
        <end position="369"/>
    </location>
</feature>
<dbReference type="AlphaFoldDB" id="A0A8T0G8S1"/>
<evidence type="ECO:0000313" key="3">
    <source>
        <dbReference type="Proteomes" id="UP000822688"/>
    </source>
</evidence>
<accession>A0A8T0G8S1</accession>
<dbReference type="PANTHER" id="PTHR33621">
    <property type="entry name" value="ASPARTIC/GLUTAMIC ACID-RICH PROTEIN"/>
    <property type="match status" value="1"/>
</dbReference>
<sequence length="647" mass="71151">MSSFRKAKSEALLRLYNLPRRELQALCKQYGISTNKSTVAMADALSACVPVDTAKSKAWAGASSLKVSKTTPLKMKIDGATGFPETSLVTFTSSGKRNLSPVKIAEKPTIPDREEVSFLKPNTTPLRRGVKRSERPLIQTQHEEKSKATFNPVYSRAAFLMDRFGKAAAATSSHRPPAPTPGKRPGKVEDTVTVSGADSIPPVSHTEIEFRNAALHKELFGIRRDVSELQKDQDVTPVAEYRGDVPESSVVGFEFRDMALHKELFGSNLKLNATNPQEYGPSTSHDLQSPEARSACATIHLISSEHGVFNSPLTSSPEVLDYSGLDIRVLSSIREENASDDSGSKVETLQEHIQRHQRPQGRDLGPSLDDMSRGYPACSLSRMEEKIDLAFEQASESAVLSPERCMPLTTNIQNSPLVKEATPLTKIRNSIGCTLTKATSILEKLAALRADAEKKRREGFWEPKFSAVVEDASPVAVFQTALVVDRDLPSAKKARLTPKALSSSEKGFIVCEDADIVSKGEIPSATRTIPIPNASRDFVSVVSDKENQSETKSMENWNSGKLGGLGKERKSKQIEALRDRSKNLSDHVNNEINEPGSIKPGFGEVRPEELSLRKLRAQFKEKIRHLEAAKASDLRPWSERVAWNTSR</sequence>
<dbReference type="Proteomes" id="UP000822688">
    <property type="component" value="Chromosome 12"/>
</dbReference>
<feature type="region of interest" description="Disordered" evidence="1">
    <location>
        <begin position="168"/>
        <end position="205"/>
    </location>
</feature>
<protein>
    <submittedName>
        <fullName evidence="2">Uncharacterized protein</fullName>
    </submittedName>
</protein>
<feature type="region of interest" description="Disordered" evidence="1">
    <location>
        <begin position="546"/>
        <end position="573"/>
    </location>
</feature>